<accession>A0A914YWP7</accession>
<dbReference type="WBParaSite" id="PSU_v2.g4529.t1">
    <property type="protein sequence ID" value="PSU_v2.g4529.t1"/>
    <property type="gene ID" value="PSU_v2.g4529"/>
</dbReference>
<sequence length="199" mass="23074">METFIFLLKSVVQLFAYQPPPEEIPKLPEIIYNKIKQPKCRESIADFKEDDGRREGFFCADTMSQKREKRRVSLRPMEDTISEKDEVESPLPNSPKEKPILADEPATNKRRQFAARERFRYSINTMAHEQSQRVKEPCYGFRASIDNTSLSGPLQTNRASVISIGQHRTSNPRVRIVLEDSPRRRPSILMRYNSAIGNF</sequence>
<evidence type="ECO:0000256" key="1">
    <source>
        <dbReference type="SAM" id="MobiDB-lite"/>
    </source>
</evidence>
<organism evidence="3 4">
    <name type="scientific">Panagrolaimus superbus</name>
    <dbReference type="NCBI Taxonomy" id="310955"/>
    <lineage>
        <taxon>Eukaryota</taxon>
        <taxon>Metazoa</taxon>
        <taxon>Ecdysozoa</taxon>
        <taxon>Nematoda</taxon>
        <taxon>Chromadorea</taxon>
        <taxon>Rhabditida</taxon>
        <taxon>Tylenchina</taxon>
        <taxon>Panagrolaimomorpha</taxon>
        <taxon>Panagrolaimoidea</taxon>
        <taxon>Panagrolaimidae</taxon>
        <taxon>Panagrolaimus</taxon>
    </lineage>
</organism>
<feature type="signal peptide" evidence="2">
    <location>
        <begin position="1"/>
        <end position="16"/>
    </location>
</feature>
<feature type="chain" id="PRO_5036929336" evidence="2">
    <location>
        <begin position="17"/>
        <end position="199"/>
    </location>
</feature>
<evidence type="ECO:0000313" key="3">
    <source>
        <dbReference type="Proteomes" id="UP000887577"/>
    </source>
</evidence>
<evidence type="ECO:0000256" key="2">
    <source>
        <dbReference type="SAM" id="SignalP"/>
    </source>
</evidence>
<keyword evidence="2" id="KW-0732">Signal</keyword>
<name>A0A914YWP7_9BILA</name>
<dbReference type="AlphaFoldDB" id="A0A914YWP7"/>
<keyword evidence="3" id="KW-1185">Reference proteome</keyword>
<reference evidence="4" key="1">
    <citation type="submission" date="2022-11" db="UniProtKB">
        <authorList>
            <consortium name="WormBaseParasite"/>
        </authorList>
    </citation>
    <scope>IDENTIFICATION</scope>
</reference>
<dbReference type="Proteomes" id="UP000887577">
    <property type="component" value="Unplaced"/>
</dbReference>
<evidence type="ECO:0000313" key="4">
    <source>
        <dbReference type="WBParaSite" id="PSU_v2.g4529.t1"/>
    </source>
</evidence>
<protein>
    <submittedName>
        <fullName evidence="4">Uncharacterized protein</fullName>
    </submittedName>
</protein>
<feature type="region of interest" description="Disordered" evidence="1">
    <location>
        <begin position="69"/>
        <end position="101"/>
    </location>
</feature>
<proteinExistence type="predicted"/>